<keyword evidence="3" id="KW-1185">Reference proteome</keyword>
<evidence type="ECO:0000256" key="1">
    <source>
        <dbReference type="SAM" id="MobiDB-lite"/>
    </source>
</evidence>
<feature type="compositionally biased region" description="Basic and acidic residues" evidence="1">
    <location>
        <begin position="242"/>
        <end position="254"/>
    </location>
</feature>
<name>A0A448X6L6_9PLAT</name>
<evidence type="ECO:0000313" key="3">
    <source>
        <dbReference type="Proteomes" id="UP000784294"/>
    </source>
</evidence>
<sequence>MLRTLHADKFAALEGSAGENVPGLQDDGGHVGGSKDKRAPPSRQPDGLLRVLLTQQKSLQLGLVRCFPSPPLPSSPPGTRPPKARRQDANTPVIAASAASIHPSDNRARPGRRTVSSPPGSSPRLAAWARPPAPDQSDALASLGQRNGLRALGRRWARRRLQGQKSPTQSTTRRTSRSRLPSPRTSDAAEQPPARTGQARQTFGILSALELYSSTCSGLSMQTNLPLWEASLGEIVPGPQDDGGHVGGSKDKRAPPSRQPDGRVVADGLLRELVTQQKSLQLGLVWFSPSLYVKCHQIKRA</sequence>
<feature type="compositionally biased region" description="Low complexity" evidence="1">
    <location>
        <begin position="163"/>
        <end position="186"/>
    </location>
</feature>
<feature type="compositionally biased region" description="Basic and acidic residues" evidence="1">
    <location>
        <begin position="27"/>
        <end position="39"/>
    </location>
</feature>
<reference evidence="2" key="1">
    <citation type="submission" date="2018-11" db="EMBL/GenBank/DDBJ databases">
        <authorList>
            <consortium name="Pathogen Informatics"/>
        </authorList>
    </citation>
    <scope>NUCLEOTIDE SEQUENCE</scope>
</reference>
<feature type="region of interest" description="Disordered" evidence="1">
    <location>
        <begin position="65"/>
        <end position="140"/>
    </location>
</feature>
<dbReference type="AlphaFoldDB" id="A0A448X6L6"/>
<feature type="region of interest" description="Disordered" evidence="1">
    <location>
        <begin position="13"/>
        <end position="47"/>
    </location>
</feature>
<protein>
    <submittedName>
        <fullName evidence="2">Uncharacterized protein</fullName>
    </submittedName>
</protein>
<gene>
    <name evidence="2" type="ORF">PXEA_LOCUS22742</name>
</gene>
<dbReference type="EMBL" id="CAAALY010101945">
    <property type="protein sequence ID" value="VEL29302.1"/>
    <property type="molecule type" value="Genomic_DNA"/>
</dbReference>
<comment type="caution">
    <text evidence="2">The sequence shown here is derived from an EMBL/GenBank/DDBJ whole genome shotgun (WGS) entry which is preliminary data.</text>
</comment>
<evidence type="ECO:0000313" key="2">
    <source>
        <dbReference type="EMBL" id="VEL29302.1"/>
    </source>
</evidence>
<feature type="compositionally biased region" description="Pro residues" evidence="1">
    <location>
        <begin position="68"/>
        <end position="80"/>
    </location>
</feature>
<proteinExistence type="predicted"/>
<organism evidence="2 3">
    <name type="scientific">Protopolystoma xenopodis</name>
    <dbReference type="NCBI Taxonomy" id="117903"/>
    <lineage>
        <taxon>Eukaryota</taxon>
        <taxon>Metazoa</taxon>
        <taxon>Spiralia</taxon>
        <taxon>Lophotrochozoa</taxon>
        <taxon>Platyhelminthes</taxon>
        <taxon>Monogenea</taxon>
        <taxon>Polyopisthocotylea</taxon>
        <taxon>Polystomatidea</taxon>
        <taxon>Polystomatidae</taxon>
        <taxon>Protopolystoma</taxon>
    </lineage>
</organism>
<feature type="region of interest" description="Disordered" evidence="1">
    <location>
        <begin position="154"/>
        <end position="199"/>
    </location>
</feature>
<accession>A0A448X6L6</accession>
<feature type="region of interest" description="Disordered" evidence="1">
    <location>
        <begin position="234"/>
        <end position="262"/>
    </location>
</feature>
<dbReference type="Proteomes" id="UP000784294">
    <property type="component" value="Unassembled WGS sequence"/>
</dbReference>